<evidence type="ECO:0000256" key="1">
    <source>
        <dbReference type="SAM" id="MobiDB-lite"/>
    </source>
</evidence>
<protein>
    <submittedName>
        <fullName evidence="2">Uncharacterized protein</fullName>
    </submittedName>
</protein>
<keyword evidence="3" id="KW-1185">Reference proteome</keyword>
<dbReference type="Proteomes" id="UP000305778">
    <property type="component" value="Unassembled WGS sequence"/>
</dbReference>
<evidence type="ECO:0000313" key="2">
    <source>
        <dbReference type="EMBL" id="TJZ95451.1"/>
    </source>
</evidence>
<gene>
    <name evidence="2" type="ORF">FCI23_52240</name>
</gene>
<dbReference type="AlphaFoldDB" id="A0A4U0RIF5"/>
<dbReference type="OrthoDB" id="4115890at2"/>
<feature type="compositionally biased region" description="Low complexity" evidence="1">
    <location>
        <begin position="350"/>
        <end position="364"/>
    </location>
</feature>
<proteinExistence type="predicted"/>
<accession>A0A4U0RIF5</accession>
<evidence type="ECO:0000313" key="3">
    <source>
        <dbReference type="Proteomes" id="UP000305778"/>
    </source>
</evidence>
<sequence>MNDQQSGWPQPAPYSQGADPSLLVGGPYAVTMGNRGTPPLPSQALVFTTDDGTVVELPRLPSAMGSFKYRYRYEIDTSDHRSSWTEVLPSGTGGYGFQASLDATWTVTAPGQVVRRNIRTVAAGDAAVALAIRNLLWPHAGLYPIDRLADFDTFVRSSFCANCHSLPEGLTVSALTVGLSLDQEATDHLRALRQAAEKQRLLQVEHQTDRTRQQLEQVLQGDRENAIRQAARGDGGILIHLIAQDPGKLREIMLDLGQRQDVAAERKIKTLRDLIEAKLIQPAEAQQMWQDMHRPAPLFGPEPSAALPQAGPPAQLMPGAFSPSPAPSAAPSAPASPATGYPAAPPPSAPQAQVVAGVVLGPAQNPAPPRPRVRSFAQPPPGTPAAPAPTPTKAPAAPAAPAPHGPGARRSANRGPATQTPATQTPATQTPATQTPATQTPATQTPAIQGPAIQGPAAQGPATQAPPPTTPPPNTPASAPGSAAPPAQQGNTGGGSSNVVGTTPVGSNRRPRKDGKRI</sequence>
<feature type="region of interest" description="Disordered" evidence="1">
    <location>
        <begin position="1"/>
        <end position="20"/>
    </location>
</feature>
<organism evidence="2 3">
    <name type="scientific">Actinacidiphila oryziradicis</name>
    <dbReference type="NCBI Taxonomy" id="2571141"/>
    <lineage>
        <taxon>Bacteria</taxon>
        <taxon>Bacillati</taxon>
        <taxon>Actinomycetota</taxon>
        <taxon>Actinomycetes</taxon>
        <taxon>Kitasatosporales</taxon>
        <taxon>Streptomycetaceae</taxon>
        <taxon>Actinacidiphila</taxon>
    </lineage>
</organism>
<feature type="compositionally biased region" description="Low complexity" evidence="1">
    <location>
        <begin position="497"/>
        <end position="507"/>
    </location>
</feature>
<reference evidence="2 3" key="1">
    <citation type="submission" date="2019-04" db="EMBL/GenBank/DDBJ databases">
        <title>Streptomyces oryziradicis sp. nov., a novel actinomycete isolated from rhizosphere soil of rice (Oryza sativa L.).</title>
        <authorList>
            <person name="Li C."/>
        </authorList>
    </citation>
    <scope>NUCLEOTIDE SEQUENCE [LARGE SCALE GENOMIC DNA]</scope>
    <source>
        <strain evidence="2 3">NEAU-C40</strain>
    </source>
</reference>
<feature type="compositionally biased region" description="Pro residues" evidence="1">
    <location>
        <begin position="378"/>
        <end position="404"/>
    </location>
</feature>
<feature type="region of interest" description="Disordered" evidence="1">
    <location>
        <begin position="294"/>
        <end position="518"/>
    </location>
</feature>
<feature type="compositionally biased region" description="Pro residues" evidence="1">
    <location>
        <begin position="464"/>
        <end position="475"/>
    </location>
</feature>
<dbReference type="RefSeq" id="WP_136730972.1">
    <property type="nucleotide sequence ID" value="NZ_SUMC01000184.1"/>
</dbReference>
<dbReference type="EMBL" id="SUMC01000184">
    <property type="protein sequence ID" value="TJZ95451.1"/>
    <property type="molecule type" value="Genomic_DNA"/>
</dbReference>
<feature type="compositionally biased region" description="Low complexity" evidence="1">
    <location>
        <begin position="476"/>
        <end position="490"/>
    </location>
</feature>
<feature type="compositionally biased region" description="Low complexity" evidence="1">
    <location>
        <begin position="416"/>
        <end position="463"/>
    </location>
</feature>
<comment type="caution">
    <text evidence="2">The sequence shown here is derived from an EMBL/GenBank/DDBJ whole genome shotgun (WGS) entry which is preliminary data.</text>
</comment>
<name>A0A4U0RIF5_9ACTN</name>
<dbReference type="PRINTS" id="PR01217">
    <property type="entry name" value="PRICHEXTENSN"/>
</dbReference>
<feature type="compositionally biased region" description="Basic residues" evidence="1">
    <location>
        <begin position="509"/>
        <end position="518"/>
    </location>
</feature>
<feature type="compositionally biased region" description="Low complexity" evidence="1">
    <location>
        <begin position="303"/>
        <end position="342"/>
    </location>
</feature>